<dbReference type="InterPro" id="IPR007183">
    <property type="entry name" value="UPF0280"/>
</dbReference>
<comment type="caution">
    <text evidence="1">The sequence shown here is derived from an EMBL/GenBank/DDBJ whole genome shotgun (WGS) entry which is preliminary data.</text>
</comment>
<dbReference type="OrthoDB" id="9814719at2"/>
<dbReference type="RefSeq" id="WP_116558997.1">
    <property type="nucleotide sequence ID" value="NZ_QDKM01000006.1"/>
</dbReference>
<dbReference type="AlphaFoldDB" id="A0A2T8HRM2"/>
<dbReference type="Gene3D" id="3.10.520.10">
    <property type="entry name" value="ApbE-like domains"/>
    <property type="match status" value="1"/>
</dbReference>
<dbReference type="InterPro" id="IPR003374">
    <property type="entry name" value="ApbE-like_sf"/>
</dbReference>
<dbReference type="PIRSF" id="PIRSF006421">
    <property type="entry name" value="UCP006421"/>
    <property type="match status" value="1"/>
</dbReference>
<dbReference type="EMBL" id="QDKM01000006">
    <property type="protein sequence ID" value="PVH28081.1"/>
    <property type="molecule type" value="Genomic_DNA"/>
</dbReference>
<dbReference type="Proteomes" id="UP000245911">
    <property type="component" value="Unassembled WGS sequence"/>
</dbReference>
<gene>
    <name evidence="1" type="ORF">DDE20_13230</name>
</gene>
<name>A0A2T8HRM2_9RHOB</name>
<proteinExistence type="predicted"/>
<evidence type="ECO:0000313" key="1">
    <source>
        <dbReference type="EMBL" id="PVH28081.1"/>
    </source>
</evidence>
<keyword evidence="2" id="KW-1185">Reference proteome</keyword>
<accession>A0A2T8HRM2</accession>
<dbReference type="SUPFAM" id="SSF143631">
    <property type="entry name" value="ApbE-like"/>
    <property type="match status" value="1"/>
</dbReference>
<protein>
    <submittedName>
        <fullName evidence="1">Uncharacterized protein</fullName>
    </submittedName>
</protein>
<evidence type="ECO:0000313" key="2">
    <source>
        <dbReference type="Proteomes" id="UP000245911"/>
    </source>
</evidence>
<organism evidence="1 2">
    <name type="scientific">Pararhodobacter oceanensis</name>
    <dbReference type="NCBI Taxonomy" id="2172121"/>
    <lineage>
        <taxon>Bacteria</taxon>
        <taxon>Pseudomonadati</taxon>
        <taxon>Pseudomonadota</taxon>
        <taxon>Alphaproteobacteria</taxon>
        <taxon>Rhodobacterales</taxon>
        <taxon>Paracoccaceae</taxon>
        <taxon>Pararhodobacter</taxon>
    </lineage>
</organism>
<reference evidence="1 2" key="1">
    <citation type="submission" date="2018-04" db="EMBL/GenBank/DDBJ databases">
        <title>Pararhodobacter oceanense sp. nov., isolated from marine intertidal sediment.</title>
        <authorList>
            <person name="Wang X.-L."/>
            <person name="Du Z.-J."/>
        </authorList>
    </citation>
    <scope>NUCLEOTIDE SEQUENCE [LARGE SCALE GENOMIC DNA]</scope>
    <source>
        <strain evidence="1 2">AM505</strain>
    </source>
</reference>
<sequence length="302" mass="31413">MMQAPHHRMLPDGRRLHLGHGPIDLIVQAEGAPDAVAEGYRRAVARFDGLLEELVAELPLLRRPVQGDDCPLQGPIAKRMWQAARGCMPEGAPLFVTPMAAVAGAVAEAVLAAISEVPGLTRASVNNGGDIALYLASDAPDWRLAVVVDPQDPASPGVLRIGPKHSCRGVASSGAKGRSHSLGIADSVTVLAKTAPEADVAATLIANAVDLPDHPAITRQPACVLAPDSDLGAALVTTHVGALTAKEITQALDAGETLAESLLATRRIHGAALVLQGRVRLVGDLPLHTHGQVHSVRKLHNV</sequence>
<dbReference type="NCBIfam" id="NF003322">
    <property type="entry name" value="PRK04334.1-2"/>
    <property type="match status" value="1"/>
</dbReference>